<gene>
    <name evidence="3" type="ORF">SAMN05216562_0518</name>
</gene>
<dbReference type="EMBL" id="FNQO01000001">
    <property type="protein sequence ID" value="SDZ81567.1"/>
    <property type="molecule type" value="Genomic_DNA"/>
</dbReference>
<dbReference type="Proteomes" id="UP000198658">
    <property type="component" value="Unassembled WGS sequence"/>
</dbReference>
<evidence type="ECO:0000256" key="1">
    <source>
        <dbReference type="SAM" id="MobiDB-lite"/>
    </source>
</evidence>
<organism evidence="3 4">
    <name type="scientific">Microbulbifer marinus</name>
    <dbReference type="NCBI Taxonomy" id="658218"/>
    <lineage>
        <taxon>Bacteria</taxon>
        <taxon>Pseudomonadati</taxon>
        <taxon>Pseudomonadota</taxon>
        <taxon>Gammaproteobacteria</taxon>
        <taxon>Cellvibrionales</taxon>
        <taxon>Microbulbiferaceae</taxon>
        <taxon>Microbulbifer</taxon>
    </lineage>
</organism>
<evidence type="ECO:0000313" key="4">
    <source>
        <dbReference type="Proteomes" id="UP000198658"/>
    </source>
</evidence>
<feature type="compositionally biased region" description="Pro residues" evidence="1">
    <location>
        <begin position="307"/>
        <end position="317"/>
    </location>
</feature>
<proteinExistence type="predicted"/>
<protein>
    <submittedName>
        <fullName evidence="3">ABC-type transporter Mla maintaining outer membrane lipid asymmetry, component MlaD</fullName>
    </submittedName>
</protein>
<sequence length="317" mass="34343">MKFSIENRARLAFAITVLLGVVVWLIWHSLASARFTTYQILTQDSVSGLIPGAPVEFHGVDVGTVTEVQLTGPRSVRILLEVEKGAPITRATAATITARGLATRGFTGYVYVLLEDAGTDQRPLTAAKGERYPRIPSTASRYVSLDTAISQVNQNVQVLTELARALLDDESIASLRSAVENLQQVSHMLAENQESLSAIITNTQQASDRLGPLLDSSNNTMKGLERVSRMLAQKQEHLSSIIANTEQASGRLGPLLKSSSDTINALQLQVLPEAYRTMANLNKLTSSMDRLTDKINRDPSILVRGSTPPPLGPGETK</sequence>
<dbReference type="RefSeq" id="WP_170833095.1">
    <property type="nucleotide sequence ID" value="NZ_FNQO01000001.1"/>
</dbReference>
<dbReference type="PANTHER" id="PTHR36698:SF2">
    <property type="entry name" value="MCE_MLAD DOMAIN-CONTAINING PROTEIN"/>
    <property type="match status" value="1"/>
</dbReference>
<dbReference type="AlphaFoldDB" id="A0A1H3W3A3"/>
<reference evidence="4" key="1">
    <citation type="submission" date="2016-10" db="EMBL/GenBank/DDBJ databases">
        <authorList>
            <person name="Varghese N."/>
            <person name="Submissions S."/>
        </authorList>
    </citation>
    <scope>NUCLEOTIDE SEQUENCE [LARGE SCALE GENOMIC DNA]</scope>
    <source>
        <strain evidence="4">CGMCC 1.10657</strain>
    </source>
</reference>
<evidence type="ECO:0000313" key="3">
    <source>
        <dbReference type="EMBL" id="SDZ81567.1"/>
    </source>
</evidence>
<keyword evidence="4" id="KW-1185">Reference proteome</keyword>
<accession>A0A1H3W3A3</accession>
<evidence type="ECO:0000259" key="2">
    <source>
        <dbReference type="Pfam" id="PF02470"/>
    </source>
</evidence>
<name>A0A1H3W3A3_9GAMM</name>
<feature type="region of interest" description="Disordered" evidence="1">
    <location>
        <begin position="298"/>
        <end position="317"/>
    </location>
</feature>
<feature type="domain" description="Mce/MlaD" evidence="2">
    <location>
        <begin position="38"/>
        <end position="102"/>
    </location>
</feature>
<dbReference type="InterPro" id="IPR003399">
    <property type="entry name" value="Mce/MlaD"/>
</dbReference>
<dbReference type="STRING" id="658218.SAMN05216562_0518"/>
<dbReference type="PANTHER" id="PTHR36698">
    <property type="entry name" value="BLL5892 PROTEIN"/>
    <property type="match status" value="1"/>
</dbReference>
<dbReference type="Pfam" id="PF02470">
    <property type="entry name" value="MlaD"/>
    <property type="match status" value="1"/>
</dbReference>